<organism evidence="3 4">
    <name type="scientific">Aplosporella prunicola CBS 121167</name>
    <dbReference type="NCBI Taxonomy" id="1176127"/>
    <lineage>
        <taxon>Eukaryota</taxon>
        <taxon>Fungi</taxon>
        <taxon>Dikarya</taxon>
        <taxon>Ascomycota</taxon>
        <taxon>Pezizomycotina</taxon>
        <taxon>Dothideomycetes</taxon>
        <taxon>Dothideomycetes incertae sedis</taxon>
        <taxon>Botryosphaeriales</taxon>
        <taxon>Aplosporellaceae</taxon>
        <taxon>Aplosporella</taxon>
    </lineage>
</organism>
<evidence type="ECO:0008006" key="5">
    <source>
        <dbReference type="Google" id="ProtNLM"/>
    </source>
</evidence>
<dbReference type="Pfam" id="PF01161">
    <property type="entry name" value="PBP"/>
    <property type="match status" value="1"/>
</dbReference>
<dbReference type="Gene3D" id="3.90.280.10">
    <property type="entry name" value="PEBP-like"/>
    <property type="match status" value="1"/>
</dbReference>
<feature type="region of interest" description="Disordered" evidence="1">
    <location>
        <begin position="219"/>
        <end position="259"/>
    </location>
</feature>
<dbReference type="PANTHER" id="PTHR11362">
    <property type="entry name" value="PHOSPHATIDYLETHANOLAMINE-BINDING PROTEIN"/>
    <property type="match status" value="1"/>
</dbReference>
<dbReference type="Proteomes" id="UP000799438">
    <property type="component" value="Unassembled WGS sequence"/>
</dbReference>
<reference evidence="3" key="1">
    <citation type="journal article" date="2020" name="Stud. Mycol.">
        <title>101 Dothideomycetes genomes: a test case for predicting lifestyles and emergence of pathogens.</title>
        <authorList>
            <person name="Haridas S."/>
            <person name="Albert R."/>
            <person name="Binder M."/>
            <person name="Bloem J."/>
            <person name="Labutti K."/>
            <person name="Salamov A."/>
            <person name="Andreopoulos B."/>
            <person name="Baker S."/>
            <person name="Barry K."/>
            <person name="Bills G."/>
            <person name="Bluhm B."/>
            <person name="Cannon C."/>
            <person name="Castanera R."/>
            <person name="Culley D."/>
            <person name="Daum C."/>
            <person name="Ezra D."/>
            <person name="Gonzalez J."/>
            <person name="Henrissat B."/>
            <person name="Kuo A."/>
            <person name="Liang C."/>
            <person name="Lipzen A."/>
            <person name="Lutzoni F."/>
            <person name="Magnuson J."/>
            <person name="Mondo S."/>
            <person name="Nolan M."/>
            <person name="Ohm R."/>
            <person name="Pangilinan J."/>
            <person name="Park H.-J."/>
            <person name="Ramirez L."/>
            <person name="Alfaro M."/>
            <person name="Sun H."/>
            <person name="Tritt A."/>
            <person name="Yoshinaga Y."/>
            <person name="Zwiers L.-H."/>
            <person name="Turgeon B."/>
            <person name="Goodwin S."/>
            <person name="Spatafora J."/>
            <person name="Crous P."/>
            <person name="Grigoriev I."/>
        </authorList>
    </citation>
    <scope>NUCLEOTIDE SEQUENCE</scope>
    <source>
        <strain evidence="3">CBS 121167</strain>
    </source>
</reference>
<dbReference type="GO" id="GO:0005543">
    <property type="term" value="F:phospholipid binding"/>
    <property type="evidence" value="ECO:0007669"/>
    <property type="project" value="TreeGrafter"/>
</dbReference>
<evidence type="ECO:0000256" key="2">
    <source>
        <dbReference type="SAM" id="SignalP"/>
    </source>
</evidence>
<dbReference type="EMBL" id="ML995482">
    <property type="protein sequence ID" value="KAF2143466.1"/>
    <property type="molecule type" value="Genomic_DNA"/>
</dbReference>
<protein>
    <recommendedName>
        <fullName evidence="5">PEBP-like protein</fullName>
    </recommendedName>
</protein>
<keyword evidence="4" id="KW-1185">Reference proteome</keyword>
<keyword evidence="2" id="KW-0732">Signal</keyword>
<feature type="compositionally biased region" description="Low complexity" evidence="1">
    <location>
        <begin position="232"/>
        <end position="259"/>
    </location>
</feature>
<evidence type="ECO:0000313" key="3">
    <source>
        <dbReference type="EMBL" id="KAF2143466.1"/>
    </source>
</evidence>
<gene>
    <name evidence="3" type="ORF">K452DRAFT_317600</name>
</gene>
<feature type="signal peptide" evidence="2">
    <location>
        <begin position="1"/>
        <end position="20"/>
    </location>
</feature>
<dbReference type="CDD" id="cd00866">
    <property type="entry name" value="PEBP_euk"/>
    <property type="match status" value="1"/>
</dbReference>
<dbReference type="InterPro" id="IPR036610">
    <property type="entry name" value="PEBP-like_sf"/>
</dbReference>
<dbReference type="PANTHER" id="PTHR11362:SF78">
    <property type="entry name" value="PROTEASE INHIBITOR"/>
    <property type="match status" value="1"/>
</dbReference>
<dbReference type="RefSeq" id="XP_033399178.1">
    <property type="nucleotide sequence ID" value="XM_033544083.1"/>
</dbReference>
<dbReference type="InterPro" id="IPR035810">
    <property type="entry name" value="PEBP_euk"/>
</dbReference>
<dbReference type="GO" id="GO:0030414">
    <property type="term" value="F:peptidase inhibitor activity"/>
    <property type="evidence" value="ECO:0007669"/>
    <property type="project" value="TreeGrafter"/>
</dbReference>
<feature type="chain" id="PRO_5025495365" description="PEBP-like protein" evidence="2">
    <location>
        <begin position="21"/>
        <end position="287"/>
    </location>
</feature>
<accession>A0A6A6BHJ2</accession>
<sequence>MLPLDCLVAALALFAGAAWAQTPPNFQPSTNVNLPATFDENKTVGAPSFFPLGGVFSMNATQSQPTVYLPANTTMLGNGTLPATYILMMVDPDAPSPSNTSISDVLHWLQPGIRQSRSVETTTTEHGVALAMLSNSTAPLAPYMGPHPPSVAPHRYILMLFRQPDPSDFIPPPGFEAFFNGSQRTNFNLTSFLGAAGLGSPVAANYFLCGNETTGNGSETYNGTDAAPGVNPSATGPSSGVTPTTSPSPRVSPSSSSAASSGAGKAATLGFGALSGAVVAAVWLLGC</sequence>
<evidence type="ECO:0000313" key="4">
    <source>
        <dbReference type="Proteomes" id="UP000799438"/>
    </source>
</evidence>
<dbReference type="OrthoDB" id="2506647at2759"/>
<dbReference type="GeneID" id="54301579"/>
<dbReference type="AlphaFoldDB" id="A0A6A6BHJ2"/>
<name>A0A6A6BHJ2_9PEZI</name>
<dbReference type="GO" id="GO:0030162">
    <property type="term" value="P:regulation of proteolysis"/>
    <property type="evidence" value="ECO:0007669"/>
    <property type="project" value="TreeGrafter"/>
</dbReference>
<dbReference type="SUPFAM" id="SSF49777">
    <property type="entry name" value="PEBP-like"/>
    <property type="match status" value="1"/>
</dbReference>
<dbReference type="InterPro" id="IPR008914">
    <property type="entry name" value="PEBP"/>
</dbReference>
<dbReference type="GO" id="GO:0046578">
    <property type="term" value="P:regulation of Ras protein signal transduction"/>
    <property type="evidence" value="ECO:0007669"/>
    <property type="project" value="TreeGrafter"/>
</dbReference>
<proteinExistence type="predicted"/>
<evidence type="ECO:0000256" key="1">
    <source>
        <dbReference type="SAM" id="MobiDB-lite"/>
    </source>
</evidence>